<dbReference type="GO" id="GO:0003700">
    <property type="term" value="F:DNA-binding transcription factor activity"/>
    <property type="evidence" value="ECO:0007669"/>
    <property type="project" value="InterPro"/>
</dbReference>
<reference evidence="5 6" key="1">
    <citation type="journal article" date="2009" name="J. Bacteriol.">
        <title>Genome sequences of three Agrobacterium biovars help elucidate the evolution of multichromosome genomes in bacteria.</title>
        <authorList>
            <person name="Slater S.C."/>
            <person name="Goldman B.S."/>
            <person name="Goodner B."/>
            <person name="Setubal J.C."/>
            <person name="Farrand S.K."/>
            <person name="Nester E.W."/>
            <person name="Burr T.J."/>
            <person name="Banta L."/>
            <person name="Dickerman A.W."/>
            <person name="Paulsen I."/>
            <person name="Otten L."/>
            <person name="Suen G."/>
            <person name="Welch R."/>
            <person name="Almeida N.F."/>
            <person name="Arnold F."/>
            <person name="Burton O.T."/>
            <person name="Du Z."/>
            <person name="Ewing A."/>
            <person name="Godsy E."/>
            <person name="Heisel S."/>
            <person name="Houmiel K.L."/>
            <person name="Jhaveri J."/>
            <person name="Lu J."/>
            <person name="Miller N.M."/>
            <person name="Norton S."/>
            <person name="Chen Q."/>
            <person name="Phoolcharoen W."/>
            <person name="Ohlin V."/>
            <person name="Ondrusek D."/>
            <person name="Pride N."/>
            <person name="Stricklin S.L."/>
            <person name="Sun J."/>
            <person name="Wheeler C."/>
            <person name="Wilson L."/>
            <person name="Zhu H."/>
            <person name="Wood D.W."/>
        </authorList>
    </citation>
    <scope>NUCLEOTIDE SEQUENCE [LARGE SCALE GENOMIC DNA]</scope>
    <source>
        <strain evidence="6">K84 / ATCC BAA-868</strain>
    </source>
</reference>
<dbReference type="PROSITE" id="PS00041">
    <property type="entry name" value="HTH_ARAC_FAMILY_1"/>
    <property type="match status" value="1"/>
</dbReference>
<dbReference type="Pfam" id="PF14525">
    <property type="entry name" value="AraC_binding_2"/>
    <property type="match status" value="1"/>
</dbReference>
<dbReference type="InterPro" id="IPR050204">
    <property type="entry name" value="AraC_XylS_family_regulators"/>
</dbReference>
<feature type="domain" description="HTH araC/xylS-type" evidence="4">
    <location>
        <begin position="226"/>
        <end position="326"/>
    </location>
</feature>
<dbReference type="eggNOG" id="COG4977">
    <property type="taxonomic scope" value="Bacteria"/>
</dbReference>
<evidence type="ECO:0000313" key="6">
    <source>
        <dbReference type="Proteomes" id="UP000001600"/>
    </source>
</evidence>
<dbReference type="InterPro" id="IPR018062">
    <property type="entry name" value="HTH_AraC-typ_CS"/>
</dbReference>
<keyword evidence="1" id="KW-0805">Transcription regulation</keyword>
<dbReference type="InterPro" id="IPR009057">
    <property type="entry name" value="Homeodomain-like_sf"/>
</dbReference>
<dbReference type="RefSeq" id="WP_007688978.1">
    <property type="nucleotide sequence ID" value="NC_011983.1"/>
</dbReference>
<dbReference type="InterPro" id="IPR035418">
    <property type="entry name" value="AraC-bd_2"/>
</dbReference>
<dbReference type="GO" id="GO:0043565">
    <property type="term" value="F:sequence-specific DNA binding"/>
    <property type="evidence" value="ECO:0007669"/>
    <property type="project" value="InterPro"/>
</dbReference>
<dbReference type="InterPro" id="IPR018060">
    <property type="entry name" value="HTH_AraC"/>
</dbReference>
<sequence length="344" mass="38663">MQETARSNHVSRLQGATFDHMVETFTESFGPFEAWPVTRGRTFDWKADLWSNGTLSLIIGEYHSEWRAKAVPETQEWLSILLPLTGAIDVARGRNVIEGVPGQMLLVNNREAERFSVRGEPHRSQVLRLNWTAMAQKVADILEIPLSGALDLSPVVDLSTSSGQVIGGLGQVIILGIRDAGPLCHSPIAISNLTETLADMIVRSIPHRLSHHLDKKIHMIAPRHVHSAIEFMRANIDRPFTMQKVAEVAGVSIRSLEEGFRTFKGTTPAAFLRTMRLRAVREDLLDHSNRRSVQDICLKWGFFHFGRFSTVYRMTYGENPSDTRKRISRGFASFTPTLTNRLPS</sequence>
<proteinExistence type="predicted"/>
<evidence type="ECO:0000256" key="1">
    <source>
        <dbReference type="ARBA" id="ARBA00023015"/>
    </source>
</evidence>
<accession>B9JM27</accession>
<dbReference type="PROSITE" id="PS01124">
    <property type="entry name" value="HTH_ARAC_FAMILY_2"/>
    <property type="match status" value="1"/>
</dbReference>
<dbReference type="STRING" id="311403.Arad_7186"/>
<dbReference type="SUPFAM" id="SSF46689">
    <property type="entry name" value="Homeodomain-like"/>
    <property type="match status" value="2"/>
</dbReference>
<evidence type="ECO:0000256" key="2">
    <source>
        <dbReference type="ARBA" id="ARBA00023125"/>
    </source>
</evidence>
<dbReference type="SMART" id="SM00342">
    <property type="entry name" value="HTH_ARAC"/>
    <property type="match status" value="1"/>
</dbReference>
<dbReference type="PANTHER" id="PTHR46796">
    <property type="entry name" value="HTH-TYPE TRANSCRIPTIONAL ACTIVATOR RHAS-RELATED"/>
    <property type="match status" value="1"/>
</dbReference>
<dbReference type="Proteomes" id="UP000001600">
    <property type="component" value="Chromosome 2"/>
</dbReference>
<evidence type="ECO:0000259" key="4">
    <source>
        <dbReference type="PROSITE" id="PS01124"/>
    </source>
</evidence>
<evidence type="ECO:0000256" key="3">
    <source>
        <dbReference type="ARBA" id="ARBA00023163"/>
    </source>
</evidence>
<evidence type="ECO:0000313" key="5">
    <source>
        <dbReference type="EMBL" id="ACM28741.1"/>
    </source>
</evidence>
<protein>
    <submittedName>
        <fullName evidence="5">Transcriptional regulator protein, AraC family</fullName>
    </submittedName>
</protein>
<dbReference type="KEGG" id="ara:Arad_7186"/>
<dbReference type="EMBL" id="CP000629">
    <property type="protein sequence ID" value="ACM28741.1"/>
    <property type="molecule type" value="Genomic_DNA"/>
</dbReference>
<gene>
    <name evidence="5" type="ordered locus">Arad_7186</name>
</gene>
<keyword evidence="3" id="KW-0804">Transcription</keyword>
<dbReference type="Gene3D" id="1.10.10.60">
    <property type="entry name" value="Homeodomain-like"/>
    <property type="match status" value="1"/>
</dbReference>
<dbReference type="AlphaFoldDB" id="B9JM27"/>
<dbReference type="HOGENOM" id="CLU_047930_4_0_5"/>
<dbReference type="PANTHER" id="PTHR46796:SF12">
    <property type="entry name" value="HTH-TYPE DNA-BINDING TRANSCRIPTIONAL ACTIVATOR EUTR"/>
    <property type="match status" value="1"/>
</dbReference>
<dbReference type="Pfam" id="PF12833">
    <property type="entry name" value="HTH_18"/>
    <property type="match status" value="1"/>
</dbReference>
<organism evidence="5 6">
    <name type="scientific">Rhizobium rhizogenes (strain K84 / ATCC BAA-868)</name>
    <name type="common">Agrobacterium radiobacter</name>
    <dbReference type="NCBI Taxonomy" id="311403"/>
    <lineage>
        <taxon>Bacteria</taxon>
        <taxon>Pseudomonadati</taxon>
        <taxon>Pseudomonadota</taxon>
        <taxon>Alphaproteobacteria</taxon>
        <taxon>Hyphomicrobiales</taxon>
        <taxon>Rhizobiaceae</taxon>
        <taxon>Rhizobium/Agrobacterium group</taxon>
        <taxon>Rhizobium</taxon>
    </lineage>
</organism>
<name>B9JM27_RHIR8</name>
<keyword evidence="2" id="KW-0238">DNA-binding</keyword>